<dbReference type="GO" id="GO:0005576">
    <property type="term" value="C:extracellular region"/>
    <property type="evidence" value="ECO:0007669"/>
    <property type="project" value="InterPro"/>
</dbReference>
<keyword evidence="4" id="KW-1185">Reference proteome</keyword>
<proteinExistence type="predicted"/>
<dbReference type="Proteomes" id="UP000223527">
    <property type="component" value="Unassembled WGS sequence"/>
</dbReference>
<dbReference type="Gene3D" id="3.40.50.1820">
    <property type="entry name" value="alpha/beta hydrolase"/>
    <property type="match status" value="1"/>
</dbReference>
<dbReference type="NCBIfam" id="TIGR01840">
    <property type="entry name" value="esterase_phb"/>
    <property type="match status" value="1"/>
</dbReference>
<reference evidence="3 4" key="1">
    <citation type="submission" date="2017-10" db="EMBL/GenBank/DDBJ databases">
        <authorList>
            <person name="Banno H."/>
            <person name="Chua N.-H."/>
        </authorList>
    </citation>
    <scope>NUCLEOTIDE SEQUENCE [LARGE SCALE GENOMIC DNA]</scope>
    <source>
        <strain evidence="3 4">YW11</strain>
    </source>
</reference>
<gene>
    <name evidence="3" type="ORF">CR162_09215</name>
</gene>
<evidence type="ECO:0000313" key="4">
    <source>
        <dbReference type="Proteomes" id="UP000223527"/>
    </source>
</evidence>
<keyword evidence="2" id="KW-0378">Hydrolase</keyword>
<name>A0A2C7A5K3_9PROT</name>
<dbReference type="InterPro" id="IPR010126">
    <property type="entry name" value="Esterase_phb"/>
</dbReference>
<evidence type="ECO:0000313" key="3">
    <source>
        <dbReference type="EMBL" id="PHK95368.1"/>
    </source>
</evidence>
<evidence type="ECO:0000256" key="2">
    <source>
        <dbReference type="ARBA" id="ARBA00022801"/>
    </source>
</evidence>
<accession>A0A2C7A5K3</accession>
<dbReference type="OrthoDB" id="9767239at2"/>
<dbReference type="EMBL" id="PDNU01000012">
    <property type="protein sequence ID" value="PHK95368.1"/>
    <property type="molecule type" value="Genomic_DNA"/>
</dbReference>
<dbReference type="InterPro" id="IPR050955">
    <property type="entry name" value="Plant_Biomass_Hydrol_Est"/>
</dbReference>
<sequence length="371" mass="39896">MTPALHGLDRLIRLRQRWSHLHAGAREAPADEGGLEEIADFGANPGGLRMLVHVPPGLGPDAPLVVALHGCTQTAAGYDRGCGWSVMADRLGFAVLLPEQRSANNPKGCFNWFEPEHTRRDAGEVASIRQMVAWMLRRHRLDPRRVFVTGLSAGGGMGMALLACYPEVFAAGAIIAGLPYRAAASVPQAFEAMFHPQARSAAERAAPVRAASAHAGRWPRLSVWQGGADRTVAPANAEEILKQWLELHGLALERPSGSASADGVTHRLWLGTDGQRLVEAHGIDRLAHGVPLNPLREEGDAEGRLGQAGPYMLDVGLSSTHAILDFWGLAPAPQRAFVVDRHGEAREVTERPSLAARLLRKALRIAGLRDG</sequence>
<dbReference type="GO" id="GO:0016787">
    <property type="term" value="F:hydrolase activity"/>
    <property type="evidence" value="ECO:0007669"/>
    <property type="project" value="UniProtKB-KW"/>
</dbReference>
<evidence type="ECO:0000256" key="1">
    <source>
        <dbReference type="ARBA" id="ARBA00022729"/>
    </source>
</evidence>
<dbReference type="Pfam" id="PF10503">
    <property type="entry name" value="Esterase_PHB"/>
    <property type="match status" value="1"/>
</dbReference>
<dbReference type="PANTHER" id="PTHR43037:SF1">
    <property type="entry name" value="BLL1128 PROTEIN"/>
    <property type="match status" value="1"/>
</dbReference>
<keyword evidence="1" id="KW-0732">Signal</keyword>
<dbReference type="InterPro" id="IPR029058">
    <property type="entry name" value="AB_hydrolase_fold"/>
</dbReference>
<dbReference type="AlphaFoldDB" id="A0A2C7A5K3"/>
<organism evidence="3 4">
    <name type="scientific">Teichococcus rhizosphaerae</name>
    <dbReference type="NCBI Taxonomy" id="1335062"/>
    <lineage>
        <taxon>Bacteria</taxon>
        <taxon>Pseudomonadati</taxon>
        <taxon>Pseudomonadota</taxon>
        <taxon>Alphaproteobacteria</taxon>
        <taxon>Acetobacterales</taxon>
        <taxon>Roseomonadaceae</taxon>
        <taxon>Roseomonas</taxon>
    </lineage>
</organism>
<dbReference type="PANTHER" id="PTHR43037">
    <property type="entry name" value="UNNAMED PRODUCT-RELATED"/>
    <property type="match status" value="1"/>
</dbReference>
<dbReference type="SUPFAM" id="SSF53474">
    <property type="entry name" value="alpha/beta-Hydrolases"/>
    <property type="match status" value="2"/>
</dbReference>
<protein>
    <submittedName>
        <fullName evidence="3">Esterase</fullName>
    </submittedName>
</protein>
<comment type="caution">
    <text evidence="3">The sequence shown here is derived from an EMBL/GenBank/DDBJ whole genome shotgun (WGS) entry which is preliminary data.</text>
</comment>